<evidence type="ECO:0000313" key="6">
    <source>
        <dbReference type="EMBL" id="AUB40040.1"/>
    </source>
</evidence>
<dbReference type="PANTHER" id="PTHR42996">
    <property type="entry name" value="PHOSPHATE-BINDING PROTEIN PSTS"/>
    <property type="match status" value="1"/>
</dbReference>
<reference evidence="6 7" key="1">
    <citation type="submission" date="2017-11" db="EMBL/GenBank/DDBJ databases">
        <title>Complete genome of a free-living desiccation-tolerant cyanobacterium and its photosynthetic adaptation to extreme terrestrial habitat.</title>
        <authorList>
            <person name="Shang J."/>
        </authorList>
    </citation>
    <scope>NUCLEOTIDE SEQUENCE [LARGE SCALE GENOMIC DNA]</scope>
    <source>
        <strain evidence="6 7">CCNUN1</strain>
    </source>
</reference>
<dbReference type="OrthoDB" id="9790048at2"/>
<evidence type="ECO:0000259" key="5">
    <source>
        <dbReference type="Pfam" id="PF12849"/>
    </source>
</evidence>
<dbReference type="EMBL" id="CP024785">
    <property type="protein sequence ID" value="AUB40040.1"/>
    <property type="molecule type" value="Genomic_DNA"/>
</dbReference>
<dbReference type="GO" id="GO:0043190">
    <property type="term" value="C:ATP-binding cassette (ABC) transporter complex"/>
    <property type="evidence" value="ECO:0007669"/>
    <property type="project" value="InterPro"/>
</dbReference>
<dbReference type="InterPro" id="IPR050962">
    <property type="entry name" value="Phosphate-bind_PstS"/>
</dbReference>
<comment type="similarity">
    <text evidence="1 4">Belongs to the PstS family.</text>
</comment>
<dbReference type="InterPro" id="IPR024370">
    <property type="entry name" value="PBP_domain"/>
</dbReference>
<feature type="domain" description="PBP" evidence="5">
    <location>
        <begin position="43"/>
        <end position="333"/>
    </location>
</feature>
<evidence type="ECO:0000313" key="7">
    <source>
        <dbReference type="Proteomes" id="UP000232003"/>
    </source>
</evidence>
<dbReference type="InterPro" id="IPR005673">
    <property type="entry name" value="ABC_phos-bd_PstS"/>
</dbReference>
<keyword evidence="2 4" id="KW-0813">Transport</keyword>
<gene>
    <name evidence="6" type="ORF">COO91_06037</name>
</gene>
<proteinExistence type="inferred from homology"/>
<dbReference type="KEGG" id="nfl:COO91_06037"/>
<keyword evidence="3 4" id="KW-0592">Phosphate transport</keyword>
<protein>
    <recommendedName>
        <fullName evidence="4">Phosphate-binding protein</fullName>
    </recommendedName>
</protein>
<dbReference type="PANTHER" id="PTHR42996:SF1">
    <property type="entry name" value="PHOSPHATE-BINDING PROTEIN PSTS"/>
    <property type="match status" value="1"/>
</dbReference>
<dbReference type="Proteomes" id="UP000232003">
    <property type="component" value="Chromosome"/>
</dbReference>
<dbReference type="CDD" id="cd13565">
    <property type="entry name" value="PBP2_PstS"/>
    <property type="match status" value="1"/>
</dbReference>
<dbReference type="NCBIfam" id="TIGR00975">
    <property type="entry name" value="3a0107s03"/>
    <property type="match status" value="1"/>
</dbReference>
<evidence type="ECO:0000256" key="3">
    <source>
        <dbReference type="ARBA" id="ARBA00022592"/>
    </source>
</evidence>
<dbReference type="Pfam" id="PF12849">
    <property type="entry name" value="PBP_like_2"/>
    <property type="match status" value="1"/>
</dbReference>
<dbReference type="GO" id="GO:0035435">
    <property type="term" value="P:phosphate ion transmembrane transport"/>
    <property type="evidence" value="ECO:0007669"/>
    <property type="project" value="InterPro"/>
</dbReference>
<dbReference type="GO" id="GO:0042301">
    <property type="term" value="F:phosphate ion binding"/>
    <property type="evidence" value="ECO:0007669"/>
    <property type="project" value="InterPro"/>
</dbReference>
<sequence length="365" mass="39419">MEQKISMSAQLQFKGRVYLIPLIAILLNIASCTGNNRNINRVSLVGAGASFPAPLYERWLSDYNQQNPNVEINYQAIGSSAGVQQLIEGTVDFAASDVGITNEQAAKIKRGAIALPITAGSIVLAYNLAPVTRQSSQVNLSTGLKLPRQVYVDIFLGKITNWNHPRIATANPGVNLPDLPIQAVHRTDGSGTTSVLTQHLSAISPEWKSKVAAGKSVAWPVGIGGKGNEGVTALIQQIPGAIGYVEYVYAKQNKLPMAALENKFGNYITPTPESVAQTLEAVKLPADNLIAFITDPRGAQSYPIVTYTWLLTYHQYPNRVKAQALKNFIDWAVIDGQKSSLELGYIPLSKKVVIQVQSAAKKIGE</sequence>
<evidence type="ECO:0000256" key="2">
    <source>
        <dbReference type="ARBA" id="ARBA00022448"/>
    </source>
</evidence>
<organism evidence="6 7">
    <name type="scientific">Nostoc flagelliforme CCNUN1</name>
    <dbReference type="NCBI Taxonomy" id="2038116"/>
    <lineage>
        <taxon>Bacteria</taxon>
        <taxon>Bacillati</taxon>
        <taxon>Cyanobacteriota</taxon>
        <taxon>Cyanophyceae</taxon>
        <taxon>Nostocales</taxon>
        <taxon>Nostocaceae</taxon>
        <taxon>Nostoc</taxon>
    </lineage>
</organism>
<keyword evidence="7" id="KW-1185">Reference proteome</keyword>
<dbReference type="PIRSF" id="PIRSF002756">
    <property type="entry name" value="PstS"/>
    <property type="match status" value="1"/>
</dbReference>
<evidence type="ECO:0000256" key="4">
    <source>
        <dbReference type="PIRNR" id="PIRNR002756"/>
    </source>
</evidence>
<dbReference type="SUPFAM" id="SSF53850">
    <property type="entry name" value="Periplasmic binding protein-like II"/>
    <property type="match status" value="1"/>
</dbReference>
<dbReference type="Gene3D" id="3.40.190.10">
    <property type="entry name" value="Periplasmic binding protein-like II"/>
    <property type="match status" value="2"/>
</dbReference>
<name>A0A2K8SXD7_9NOSO</name>
<dbReference type="AlphaFoldDB" id="A0A2K8SXD7"/>
<evidence type="ECO:0000256" key="1">
    <source>
        <dbReference type="ARBA" id="ARBA00008725"/>
    </source>
</evidence>
<accession>A0A2K8SXD7</accession>